<dbReference type="AlphaFoldDB" id="A0A8B6H059"/>
<keyword evidence="1" id="KW-0175">Coiled coil</keyword>
<keyword evidence="3" id="KW-1185">Reference proteome</keyword>
<accession>A0A8B6H059</accession>
<comment type="caution">
    <text evidence="2">The sequence shown here is derived from an EMBL/GenBank/DDBJ whole genome shotgun (WGS) entry which is preliminary data.</text>
</comment>
<feature type="coiled-coil region" evidence="1">
    <location>
        <begin position="276"/>
        <end position="331"/>
    </location>
</feature>
<evidence type="ECO:0000313" key="3">
    <source>
        <dbReference type="Proteomes" id="UP000596742"/>
    </source>
</evidence>
<evidence type="ECO:0000313" key="2">
    <source>
        <dbReference type="EMBL" id="VDI71453.1"/>
    </source>
</evidence>
<proteinExistence type="predicted"/>
<sequence length="363" mass="41335">MATSVPLKHSQIEAAIDAVFNHLLTKVPHTIQSRGNKVAKLKLALQKNQLYSEDGKFGNDTVLNHFGRIAKGVNKNKDSRAVLITWLVDVHTNSCQLLELREKIEGIQILLRLGKQTTPVESQDAVEWFKQLCLKPNADFKNPGPVSLYQSIFEALETEYIEKISEANVSDGKELHKKLEKSMLENQLDSKIIKECLPGDTSWADYVRNHHGLPFCLLYAPKVLSVNIRILCFPSYEELYFYSPDSVAGTIDLGLIGDDQFVPLVKVTQADDGGKIKKLKKEIITLKAEIERLKFEQETSTRKNKEFTKKIETLEQDLHCKEEEYQRIIDKLVKSAERKIQVAMAETKERVTRELLAEILSFP</sequence>
<gene>
    <name evidence="2" type="ORF">MGAL_10B005966</name>
</gene>
<dbReference type="Proteomes" id="UP000596742">
    <property type="component" value="Unassembled WGS sequence"/>
</dbReference>
<evidence type="ECO:0000256" key="1">
    <source>
        <dbReference type="SAM" id="Coils"/>
    </source>
</evidence>
<dbReference type="OrthoDB" id="10301586at2759"/>
<name>A0A8B6H059_MYTGA</name>
<reference evidence="2" key="1">
    <citation type="submission" date="2018-11" db="EMBL/GenBank/DDBJ databases">
        <authorList>
            <person name="Alioto T."/>
            <person name="Alioto T."/>
        </authorList>
    </citation>
    <scope>NUCLEOTIDE SEQUENCE</scope>
</reference>
<protein>
    <submittedName>
        <fullName evidence="2">Uncharacterized protein</fullName>
    </submittedName>
</protein>
<organism evidence="2 3">
    <name type="scientific">Mytilus galloprovincialis</name>
    <name type="common">Mediterranean mussel</name>
    <dbReference type="NCBI Taxonomy" id="29158"/>
    <lineage>
        <taxon>Eukaryota</taxon>
        <taxon>Metazoa</taxon>
        <taxon>Spiralia</taxon>
        <taxon>Lophotrochozoa</taxon>
        <taxon>Mollusca</taxon>
        <taxon>Bivalvia</taxon>
        <taxon>Autobranchia</taxon>
        <taxon>Pteriomorphia</taxon>
        <taxon>Mytilida</taxon>
        <taxon>Mytiloidea</taxon>
        <taxon>Mytilidae</taxon>
        <taxon>Mytilinae</taxon>
        <taxon>Mytilus</taxon>
    </lineage>
</organism>
<dbReference type="EMBL" id="UYJE01009230">
    <property type="protein sequence ID" value="VDI71453.1"/>
    <property type="molecule type" value="Genomic_DNA"/>
</dbReference>